<evidence type="ECO:0008006" key="4">
    <source>
        <dbReference type="Google" id="ProtNLM"/>
    </source>
</evidence>
<keyword evidence="3" id="KW-1185">Reference proteome</keyword>
<evidence type="ECO:0000313" key="2">
    <source>
        <dbReference type="EMBL" id="PAV79159.1"/>
    </source>
</evidence>
<evidence type="ECO:0000256" key="1">
    <source>
        <dbReference type="SAM" id="SignalP"/>
    </source>
</evidence>
<sequence>MKTLSGYILLLLLPLLAVSIRTDASSGLLEKLRVRRGVTEEVMDKYYSTVYDLNLSADQKWDILQKLPPIYQTSLKNQAKLAWESVSLYFMQNPSILVHMQSNQLVSKIKELKASKVGTMTKADEESNNEIVRKFQNKMKTEGLCVAC</sequence>
<dbReference type="EMBL" id="LIAE01007463">
    <property type="protein sequence ID" value="PAV79159.1"/>
    <property type="molecule type" value="Genomic_DNA"/>
</dbReference>
<protein>
    <recommendedName>
        <fullName evidence="4">SXP/RAL-2 family protein Ani s 5-like cation-binding domain-containing protein</fullName>
    </recommendedName>
</protein>
<reference evidence="2 3" key="1">
    <citation type="journal article" date="2017" name="Curr. Biol.">
        <title>Genome architecture and evolution of a unichromosomal asexual nematode.</title>
        <authorList>
            <person name="Fradin H."/>
            <person name="Zegar C."/>
            <person name="Gutwein M."/>
            <person name="Lucas J."/>
            <person name="Kovtun M."/>
            <person name="Corcoran D."/>
            <person name="Baugh L.R."/>
            <person name="Kiontke K."/>
            <person name="Gunsalus K."/>
            <person name="Fitch D.H."/>
            <person name="Piano F."/>
        </authorList>
    </citation>
    <scope>NUCLEOTIDE SEQUENCE [LARGE SCALE GENOMIC DNA]</scope>
    <source>
        <strain evidence="2">PF1309</strain>
    </source>
</reference>
<evidence type="ECO:0000313" key="3">
    <source>
        <dbReference type="Proteomes" id="UP000218231"/>
    </source>
</evidence>
<proteinExistence type="predicted"/>
<dbReference type="AlphaFoldDB" id="A0A2A2KZ79"/>
<name>A0A2A2KZ79_9BILA</name>
<comment type="caution">
    <text evidence="2">The sequence shown here is derived from an EMBL/GenBank/DDBJ whole genome shotgun (WGS) entry which is preliminary data.</text>
</comment>
<organism evidence="2 3">
    <name type="scientific">Diploscapter pachys</name>
    <dbReference type="NCBI Taxonomy" id="2018661"/>
    <lineage>
        <taxon>Eukaryota</taxon>
        <taxon>Metazoa</taxon>
        <taxon>Ecdysozoa</taxon>
        <taxon>Nematoda</taxon>
        <taxon>Chromadorea</taxon>
        <taxon>Rhabditida</taxon>
        <taxon>Rhabditina</taxon>
        <taxon>Rhabditomorpha</taxon>
        <taxon>Rhabditoidea</taxon>
        <taxon>Rhabditidae</taxon>
        <taxon>Diploscapter</taxon>
    </lineage>
</organism>
<feature type="signal peptide" evidence="1">
    <location>
        <begin position="1"/>
        <end position="19"/>
    </location>
</feature>
<keyword evidence="1" id="KW-0732">Signal</keyword>
<gene>
    <name evidence="2" type="ORF">WR25_10380</name>
</gene>
<feature type="chain" id="PRO_5012539260" description="SXP/RAL-2 family protein Ani s 5-like cation-binding domain-containing protein" evidence="1">
    <location>
        <begin position="20"/>
        <end position="148"/>
    </location>
</feature>
<dbReference type="Proteomes" id="UP000218231">
    <property type="component" value="Unassembled WGS sequence"/>
</dbReference>
<accession>A0A2A2KZ79</accession>